<keyword evidence="2" id="KW-0812">Transmembrane</keyword>
<dbReference type="GO" id="GO:0051301">
    <property type="term" value="P:cell division"/>
    <property type="evidence" value="ECO:0007669"/>
    <property type="project" value="UniProtKB-KW"/>
</dbReference>
<keyword evidence="3" id="KW-0132">Cell division</keyword>
<accession>A0ABS4EEI3</accession>
<keyword evidence="3" id="KW-0131">Cell cycle</keyword>
<keyword evidence="2" id="KW-1133">Transmembrane helix</keyword>
<organism evidence="3 4">
    <name type="scientific">Metaclostridioides mangenotii</name>
    <dbReference type="NCBI Taxonomy" id="1540"/>
    <lineage>
        <taxon>Bacteria</taxon>
        <taxon>Bacillati</taxon>
        <taxon>Bacillota</taxon>
        <taxon>Clostridia</taxon>
        <taxon>Peptostreptococcales</taxon>
        <taxon>Peptostreptococcaceae</taxon>
        <taxon>Metaclostridioides</taxon>
    </lineage>
</organism>
<keyword evidence="2" id="KW-0472">Membrane</keyword>
<feature type="transmembrane region" description="Helical" evidence="2">
    <location>
        <begin position="12"/>
        <end position="31"/>
    </location>
</feature>
<dbReference type="Pfam" id="PF04977">
    <property type="entry name" value="DivIC"/>
    <property type="match status" value="1"/>
</dbReference>
<protein>
    <submittedName>
        <fullName evidence="3">Cell division protein FtsB</fullName>
    </submittedName>
</protein>
<dbReference type="RefSeq" id="WP_209457666.1">
    <property type="nucleotide sequence ID" value="NZ_BAAACS010000005.1"/>
</dbReference>
<evidence type="ECO:0000313" key="3">
    <source>
        <dbReference type="EMBL" id="MBP1856345.1"/>
    </source>
</evidence>
<dbReference type="InterPro" id="IPR007060">
    <property type="entry name" value="FtsL/DivIC"/>
</dbReference>
<dbReference type="EMBL" id="JAGGJX010000008">
    <property type="protein sequence ID" value="MBP1856345.1"/>
    <property type="molecule type" value="Genomic_DNA"/>
</dbReference>
<keyword evidence="1" id="KW-0175">Coiled coil</keyword>
<name>A0ABS4EEI3_9FIRM</name>
<keyword evidence="4" id="KW-1185">Reference proteome</keyword>
<comment type="caution">
    <text evidence="3">The sequence shown here is derived from an EMBL/GenBank/DDBJ whole genome shotgun (WGS) entry which is preliminary data.</text>
</comment>
<reference evidence="3 4" key="1">
    <citation type="submission" date="2021-03" db="EMBL/GenBank/DDBJ databases">
        <title>Genomic Encyclopedia of Type Strains, Phase IV (KMG-IV): sequencing the most valuable type-strain genomes for metagenomic binning, comparative biology and taxonomic classification.</title>
        <authorList>
            <person name="Goeker M."/>
        </authorList>
    </citation>
    <scope>NUCLEOTIDE SEQUENCE [LARGE SCALE GENOMIC DNA]</scope>
    <source>
        <strain evidence="3 4">DSM 1289</strain>
    </source>
</reference>
<gene>
    <name evidence="3" type="ORF">J2Z43_002797</name>
</gene>
<proteinExistence type="predicted"/>
<evidence type="ECO:0000313" key="4">
    <source>
        <dbReference type="Proteomes" id="UP000767291"/>
    </source>
</evidence>
<feature type="coiled-coil region" evidence="1">
    <location>
        <begin position="36"/>
        <end position="63"/>
    </location>
</feature>
<evidence type="ECO:0000256" key="1">
    <source>
        <dbReference type="SAM" id="Coils"/>
    </source>
</evidence>
<sequence>MNVRKKFSGQFIAISLFLVVTVFGMISGFGFEFTKYYEYKAEIAKLNDQIENKDAKIKNLRSTKSYSNENLEKTARKRLNMVKPNETVYIDINR</sequence>
<evidence type="ECO:0000256" key="2">
    <source>
        <dbReference type="SAM" id="Phobius"/>
    </source>
</evidence>
<dbReference type="Proteomes" id="UP000767291">
    <property type="component" value="Unassembled WGS sequence"/>
</dbReference>